<evidence type="ECO:0000256" key="1">
    <source>
        <dbReference type="ARBA" id="ARBA00006484"/>
    </source>
</evidence>
<dbReference type="InterPro" id="IPR002347">
    <property type="entry name" value="SDR_fam"/>
</dbReference>
<dbReference type="Gene3D" id="3.40.50.720">
    <property type="entry name" value="NAD(P)-binding Rossmann-like Domain"/>
    <property type="match status" value="1"/>
</dbReference>
<feature type="domain" description="Ketoreductase" evidence="3">
    <location>
        <begin position="8"/>
        <end position="187"/>
    </location>
</feature>
<evidence type="ECO:0000313" key="5">
    <source>
        <dbReference type="Proteomes" id="UP001596548"/>
    </source>
</evidence>
<dbReference type="Proteomes" id="UP001596548">
    <property type="component" value="Unassembled WGS sequence"/>
</dbReference>
<dbReference type="InterPro" id="IPR020904">
    <property type="entry name" value="Sc_DH/Rdtase_CS"/>
</dbReference>
<dbReference type="EC" id="1.1.1.-" evidence="4"/>
<dbReference type="PRINTS" id="PR00080">
    <property type="entry name" value="SDRFAMILY"/>
</dbReference>
<dbReference type="SUPFAM" id="SSF51735">
    <property type="entry name" value="NAD(P)-binding Rossmann-fold domains"/>
    <property type="match status" value="1"/>
</dbReference>
<proteinExistence type="inferred from homology"/>
<reference evidence="5" key="1">
    <citation type="journal article" date="2019" name="Int. J. Syst. Evol. Microbiol.">
        <title>The Global Catalogue of Microorganisms (GCM) 10K type strain sequencing project: providing services to taxonomists for standard genome sequencing and annotation.</title>
        <authorList>
            <consortium name="The Broad Institute Genomics Platform"/>
            <consortium name="The Broad Institute Genome Sequencing Center for Infectious Disease"/>
            <person name="Wu L."/>
            <person name="Ma J."/>
        </authorList>
    </citation>
    <scope>NUCLEOTIDE SEQUENCE [LARGE SCALE GENOMIC DNA]</scope>
    <source>
        <strain evidence="5">XZYJT-10</strain>
    </source>
</reference>
<comment type="similarity">
    <text evidence="1">Belongs to the short-chain dehydrogenases/reductases (SDR) family.</text>
</comment>
<evidence type="ECO:0000259" key="3">
    <source>
        <dbReference type="SMART" id="SM00822"/>
    </source>
</evidence>
<dbReference type="Pfam" id="PF13561">
    <property type="entry name" value="adh_short_C2"/>
    <property type="match status" value="1"/>
</dbReference>
<dbReference type="SMART" id="SM00822">
    <property type="entry name" value="PKS_KR"/>
    <property type="match status" value="1"/>
</dbReference>
<comment type="caution">
    <text evidence="4">The sequence shown here is derived from an EMBL/GenBank/DDBJ whole genome shotgun (WGS) entry which is preliminary data.</text>
</comment>
<sequence length="247" mass="25260">MSSGLEGKRALVTGGSRSIGAAVALRLASDGADVVLTCREDVGRAGEVATRIREMGRRAVVVRADSADPAAVVAAVDRAAEEFGRLDILVNNAGTFRVGPLEELALDDFEQTVAVNVRAPFVASQAAVRHMAAGGRIINIGSNMAERAVFPGFALYSMSKTALIGLTKALGRELGPRAITVNLVHPGPTDTDANPADGPAAKEIGALTALGHYADPGDVAAAVAFLAGPEARYLTGATVNVDGGFTI</sequence>
<organism evidence="4 5">
    <name type="scientific">Paractinoplanes rhizophilus</name>
    <dbReference type="NCBI Taxonomy" id="1416877"/>
    <lineage>
        <taxon>Bacteria</taxon>
        <taxon>Bacillati</taxon>
        <taxon>Actinomycetota</taxon>
        <taxon>Actinomycetes</taxon>
        <taxon>Micromonosporales</taxon>
        <taxon>Micromonosporaceae</taxon>
        <taxon>Paractinoplanes</taxon>
    </lineage>
</organism>
<dbReference type="PRINTS" id="PR00081">
    <property type="entry name" value="GDHRDH"/>
</dbReference>
<dbReference type="CDD" id="cd05233">
    <property type="entry name" value="SDR_c"/>
    <property type="match status" value="1"/>
</dbReference>
<protein>
    <submittedName>
        <fullName evidence="4">SDR family NAD(P)-dependent oxidoreductase</fullName>
        <ecNumber evidence="4">1.1.1.-</ecNumber>
    </submittedName>
</protein>
<evidence type="ECO:0000313" key="4">
    <source>
        <dbReference type="EMBL" id="MFC7272435.1"/>
    </source>
</evidence>
<accession>A0ABW2HLP2</accession>
<dbReference type="GO" id="GO:0016491">
    <property type="term" value="F:oxidoreductase activity"/>
    <property type="evidence" value="ECO:0007669"/>
    <property type="project" value="UniProtKB-KW"/>
</dbReference>
<dbReference type="InterPro" id="IPR057326">
    <property type="entry name" value="KR_dom"/>
</dbReference>
<dbReference type="RefSeq" id="WP_378963823.1">
    <property type="nucleotide sequence ID" value="NZ_JBHTBJ010000001.1"/>
</dbReference>
<keyword evidence="5" id="KW-1185">Reference proteome</keyword>
<dbReference type="PROSITE" id="PS00061">
    <property type="entry name" value="ADH_SHORT"/>
    <property type="match status" value="1"/>
</dbReference>
<dbReference type="EMBL" id="JBHTBJ010000001">
    <property type="protein sequence ID" value="MFC7272435.1"/>
    <property type="molecule type" value="Genomic_DNA"/>
</dbReference>
<dbReference type="PANTHER" id="PTHR43639:SF1">
    <property type="entry name" value="SHORT-CHAIN DEHYDROGENASE_REDUCTASE FAMILY PROTEIN"/>
    <property type="match status" value="1"/>
</dbReference>
<name>A0ABW2HLP2_9ACTN</name>
<keyword evidence="2 4" id="KW-0560">Oxidoreductase</keyword>
<dbReference type="InterPro" id="IPR036291">
    <property type="entry name" value="NAD(P)-bd_dom_sf"/>
</dbReference>
<dbReference type="PANTHER" id="PTHR43639">
    <property type="entry name" value="OXIDOREDUCTASE, SHORT-CHAIN DEHYDROGENASE/REDUCTASE FAMILY (AFU_ORTHOLOGUE AFUA_5G02870)"/>
    <property type="match status" value="1"/>
</dbReference>
<gene>
    <name evidence="4" type="ORF">ACFQS1_00455</name>
</gene>
<evidence type="ECO:0000256" key="2">
    <source>
        <dbReference type="ARBA" id="ARBA00023002"/>
    </source>
</evidence>